<dbReference type="Pfam" id="PF19809">
    <property type="entry name" value="DUF6292"/>
    <property type="match status" value="1"/>
</dbReference>
<dbReference type="AlphaFoldDB" id="A0A073AVI4"/>
<gene>
    <name evidence="2" type="ORF">GU90_12430</name>
</gene>
<protein>
    <recommendedName>
        <fullName evidence="1">DUF6292 domain-containing protein</fullName>
    </recommendedName>
</protein>
<dbReference type="Proteomes" id="UP000031419">
    <property type="component" value="Unassembled WGS sequence"/>
</dbReference>
<dbReference type="RefSeq" id="WP_029722302.1">
    <property type="nucleotide sequence ID" value="NZ_JAJUIW010000014.1"/>
</dbReference>
<reference evidence="2 3" key="1">
    <citation type="submission" date="2014-06" db="EMBL/GenBank/DDBJ databases">
        <title>Saccharopolyspora rectivirgula DSM-43113 Genome sequencing.</title>
        <authorList>
            <person name="Barrera C."/>
            <person name="Millon L."/>
            <person name="Rognon B."/>
            <person name="Zaugg C."/>
            <person name="Monod M."/>
        </authorList>
    </citation>
    <scope>NUCLEOTIDE SEQUENCE [LARGE SCALE GENOMIC DNA]</scope>
    <source>
        <strain evidence="2 3">DSM 43113</strain>
    </source>
</reference>
<sequence length="132" mass="14221">MDPTSRAADGLVNYINSVTDHLGSDVYEVDIDVEDVLATAIILVRPRVPTLVELPLLLTWDEVNGWALRVEIGDGDTTVLGYLGEDILPDAGLVEGFLAAAASGDHPGTVFPPGFRQPERNDDLEVRLAQLV</sequence>
<proteinExistence type="predicted"/>
<dbReference type="STRING" id="28042.GU90_12430"/>
<dbReference type="EMBL" id="JNVU01000031">
    <property type="protein sequence ID" value="KEI43803.1"/>
    <property type="molecule type" value="Genomic_DNA"/>
</dbReference>
<accession>A0A073AVI4</accession>
<name>A0A073AVI4_9PSEU</name>
<evidence type="ECO:0000313" key="2">
    <source>
        <dbReference type="EMBL" id="KEI43803.1"/>
    </source>
</evidence>
<keyword evidence="3" id="KW-1185">Reference proteome</keyword>
<dbReference type="InterPro" id="IPR046259">
    <property type="entry name" value="DUF6292"/>
</dbReference>
<evidence type="ECO:0000259" key="1">
    <source>
        <dbReference type="Pfam" id="PF19809"/>
    </source>
</evidence>
<comment type="caution">
    <text evidence="2">The sequence shown here is derived from an EMBL/GenBank/DDBJ whole genome shotgun (WGS) entry which is preliminary data.</text>
</comment>
<organism evidence="2 3">
    <name type="scientific">Saccharopolyspora rectivirgula</name>
    <dbReference type="NCBI Taxonomy" id="28042"/>
    <lineage>
        <taxon>Bacteria</taxon>
        <taxon>Bacillati</taxon>
        <taxon>Actinomycetota</taxon>
        <taxon>Actinomycetes</taxon>
        <taxon>Pseudonocardiales</taxon>
        <taxon>Pseudonocardiaceae</taxon>
        <taxon>Saccharopolyspora</taxon>
    </lineage>
</organism>
<feature type="domain" description="DUF6292" evidence="1">
    <location>
        <begin position="14"/>
        <end position="99"/>
    </location>
</feature>
<dbReference type="OrthoDB" id="4190452at2"/>
<evidence type="ECO:0000313" key="3">
    <source>
        <dbReference type="Proteomes" id="UP000031419"/>
    </source>
</evidence>